<feature type="domain" description="CzcB-like barrel-sandwich hybrid" evidence="3">
    <location>
        <begin position="74"/>
        <end position="191"/>
    </location>
</feature>
<dbReference type="InterPro" id="IPR058792">
    <property type="entry name" value="Beta-barrel_RND_2"/>
</dbReference>
<dbReference type="InterPro" id="IPR006143">
    <property type="entry name" value="RND_pump_MFP"/>
</dbReference>
<dbReference type="PATRIC" id="fig|1227271.3.peg.1406"/>
<evidence type="ECO:0000259" key="4">
    <source>
        <dbReference type="Pfam" id="PF25989"/>
    </source>
</evidence>
<evidence type="ECO:0000259" key="2">
    <source>
        <dbReference type="Pfam" id="PF25954"/>
    </source>
</evidence>
<comment type="caution">
    <text evidence="5">The sequence shown here is derived from an EMBL/GenBank/DDBJ whole genome shotgun (WGS) entry which is preliminary data.</text>
</comment>
<name>A0A0E2LP44_PORGN</name>
<dbReference type="Gene3D" id="2.40.420.20">
    <property type="match status" value="1"/>
</dbReference>
<dbReference type="Pfam" id="PF25989">
    <property type="entry name" value="YknX_C"/>
    <property type="match status" value="1"/>
</dbReference>
<dbReference type="EMBL" id="AWUW01000118">
    <property type="protein sequence ID" value="ERJ64970.1"/>
    <property type="molecule type" value="Genomic_DNA"/>
</dbReference>
<dbReference type="Proteomes" id="UP000016630">
    <property type="component" value="Unassembled WGS sequence"/>
</dbReference>
<dbReference type="AlphaFoldDB" id="A0A0E2LP44"/>
<dbReference type="Pfam" id="PF25973">
    <property type="entry name" value="BSH_CzcB"/>
    <property type="match status" value="1"/>
</dbReference>
<dbReference type="SUPFAM" id="SSF111369">
    <property type="entry name" value="HlyD-like secretion proteins"/>
    <property type="match status" value="1"/>
</dbReference>
<dbReference type="GO" id="GO:0015562">
    <property type="term" value="F:efflux transmembrane transporter activity"/>
    <property type="evidence" value="ECO:0007669"/>
    <property type="project" value="TreeGrafter"/>
</dbReference>
<accession>A0A0E2LP44</accession>
<feature type="domain" description="CusB-like beta-barrel" evidence="2">
    <location>
        <begin position="199"/>
        <end position="270"/>
    </location>
</feature>
<dbReference type="Gene3D" id="2.40.50.100">
    <property type="match status" value="1"/>
</dbReference>
<dbReference type="PROSITE" id="PS51257">
    <property type="entry name" value="PROKAR_LIPOPROTEIN"/>
    <property type="match status" value="1"/>
</dbReference>
<comment type="similarity">
    <text evidence="1">Belongs to the membrane fusion protein (MFP) (TC 8.A.1) family.</text>
</comment>
<dbReference type="HOGENOM" id="CLU_018816_1_2_10"/>
<gene>
    <name evidence="5" type="ORF">HMPREF1555_01613</name>
</gene>
<evidence type="ECO:0000313" key="6">
    <source>
        <dbReference type="Proteomes" id="UP000016630"/>
    </source>
</evidence>
<dbReference type="NCBIfam" id="TIGR01730">
    <property type="entry name" value="RND_mfp"/>
    <property type="match status" value="1"/>
</dbReference>
<protein>
    <submittedName>
        <fullName evidence="5">Efflux transporter, RND family, MFP subunit</fullName>
    </submittedName>
</protein>
<evidence type="ECO:0000256" key="1">
    <source>
        <dbReference type="ARBA" id="ARBA00009477"/>
    </source>
</evidence>
<dbReference type="Gene3D" id="1.10.287.470">
    <property type="entry name" value="Helix hairpin bin"/>
    <property type="match status" value="1"/>
</dbReference>
<sequence>MINMKRSNTLGSAILLIVLPFLILTSCNGKKESRPSAADSAAMAAKLVETAIVKTDTLNEVLSFTATVRAEVTNNITPQMGNRIVRLTAEVGDRVGRGQVLAELDRSQLTQAKVQLENTRTNFQRMDELYKIGGIAKQQWDALKTQLDVAETTYNNLLENTVLRSPISGVITARNYDSGDMASPTKPIYVVEQIAPVKLRIDVSEQYFSRLKKGMPATITVDALQGQTFEGKISLVYPAVDASTHTIGVEIQIANRDQLLRPGMYARVNLDFGHKSAVMVEDLAVVKQVGSGEFFVFVVENGKAVRRMVKVGARQNDSYEIIEGLNVGETVVTAGMNNLMDGQSVRIKEQSKL</sequence>
<dbReference type="PANTHER" id="PTHR30469">
    <property type="entry name" value="MULTIDRUG RESISTANCE PROTEIN MDTA"/>
    <property type="match status" value="1"/>
</dbReference>
<dbReference type="GO" id="GO:1990281">
    <property type="term" value="C:efflux pump complex"/>
    <property type="evidence" value="ECO:0007669"/>
    <property type="project" value="TreeGrafter"/>
</dbReference>
<dbReference type="Gene3D" id="2.40.30.170">
    <property type="match status" value="1"/>
</dbReference>
<dbReference type="InterPro" id="IPR058647">
    <property type="entry name" value="BSH_CzcB-like"/>
</dbReference>
<reference evidence="5 6" key="1">
    <citation type="submission" date="2013-06" db="EMBL/GenBank/DDBJ databases">
        <authorList>
            <person name="Weinstock G."/>
            <person name="Sodergren E."/>
            <person name="Lobos E.A."/>
            <person name="Fulton L."/>
            <person name="Fulton R."/>
            <person name="Courtney L."/>
            <person name="Fronick C."/>
            <person name="O'Laughlin M."/>
            <person name="Godfrey J."/>
            <person name="Wilson R.M."/>
            <person name="Miner T."/>
            <person name="Farmer C."/>
            <person name="Delehaunty K."/>
            <person name="Cordes M."/>
            <person name="Minx P."/>
            <person name="Tomlinson C."/>
            <person name="Chen J."/>
            <person name="Wollam A."/>
            <person name="Pepin K.H."/>
            <person name="Bhonagiri V."/>
            <person name="Zhang X."/>
            <person name="Warren W."/>
            <person name="Mitreva M."/>
            <person name="Mardis E.R."/>
            <person name="Wilson R.K."/>
        </authorList>
    </citation>
    <scope>NUCLEOTIDE SEQUENCE [LARGE SCALE GENOMIC DNA]</scope>
    <source>
        <strain evidence="5 6">F0570</strain>
    </source>
</reference>
<evidence type="ECO:0000313" key="5">
    <source>
        <dbReference type="EMBL" id="ERJ64970.1"/>
    </source>
</evidence>
<dbReference type="FunFam" id="2.40.30.170:FF:000010">
    <property type="entry name" value="Efflux RND transporter periplasmic adaptor subunit"/>
    <property type="match status" value="1"/>
</dbReference>
<proteinExistence type="inferred from homology"/>
<dbReference type="InterPro" id="IPR058637">
    <property type="entry name" value="YknX-like_C"/>
</dbReference>
<evidence type="ECO:0000259" key="3">
    <source>
        <dbReference type="Pfam" id="PF25973"/>
    </source>
</evidence>
<feature type="domain" description="YknX-like C-terminal permuted SH3-like" evidence="4">
    <location>
        <begin position="284"/>
        <end position="346"/>
    </location>
</feature>
<organism evidence="5 6">
    <name type="scientific">Porphyromonas gingivalis F0570</name>
    <dbReference type="NCBI Taxonomy" id="1227271"/>
    <lineage>
        <taxon>Bacteria</taxon>
        <taxon>Pseudomonadati</taxon>
        <taxon>Bacteroidota</taxon>
        <taxon>Bacteroidia</taxon>
        <taxon>Bacteroidales</taxon>
        <taxon>Porphyromonadaceae</taxon>
        <taxon>Porphyromonas</taxon>
    </lineage>
</organism>
<dbReference type="Pfam" id="PF25954">
    <property type="entry name" value="Beta-barrel_RND_2"/>
    <property type="match status" value="1"/>
</dbReference>